<dbReference type="GO" id="GO:0003678">
    <property type="term" value="F:DNA helicase activity"/>
    <property type="evidence" value="ECO:0007669"/>
    <property type="project" value="InterPro"/>
</dbReference>
<dbReference type="EMBL" id="OCZC01000056">
    <property type="protein sequence ID" value="SOO23817.1"/>
    <property type="molecule type" value="Genomic_DNA"/>
</dbReference>
<dbReference type="GO" id="GO:0006269">
    <property type="term" value="P:DNA replication, synthesis of primer"/>
    <property type="evidence" value="ECO:0007669"/>
    <property type="project" value="UniProtKB-KW"/>
</dbReference>
<dbReference type="InterPro" id="IPR007693">
    <property type="entry name" value="DNA_helicase_DnaB-like_N"/>
</dbReference>
<evidence type="ECO:0000259" key="5">
    <source>
        <dbReference type="Pfam" id="PF00772"/>
    </source>
</evidence>
<dbReference type="Gene3D" id="1.10.860.10">
    <property type="entry name" value="DNAb Helicase, Chain A"/>
    <property type="match status" value="1"/>
</dbReference>
<dbReference type="GO" id="GO:0003677">
    <property type="term" value="F:DNA binding"/>
    <property type="evidence" value="ECO:0007669"/>
    <property type="project" value="UniProtKB-KW"/>
</dbReference>
<dbReference type="InterPro" id="IPR016136">
    <property type="entry name" value="DNA_helicase_N/primase_C"/>
</dbReference>
<dbReference type="GO" id="GO:0005524">
    <property type="term" value="F:ATP binding"/>
    <property type="evidence" value="ECO:0007669"/>
    <property type="project" value="InterPro"/>
</dbReference>
<keyword evidence="3" id="KW-0238">DNA-binding</keyword>
<feature type="compositionally biased region" description="Basic and acidic residues" evidence="4">
    <location>
        <begin position="17"/>
        <end position="28"/>
    </location>
</feature>
<organism evidence="6 7">
    <name type="scientific">Xanthomonas campestris pv. phaseoli</name>
    <dbReference type="NCBI Taxonomy" id="317013"/>
    <lineage>
        <taxon>Bacteria</taxon>
        <taxon>Pseudomonadati</taxon>
        <taxon>Pseudomonadota</taxon>
        <taxon>Gammaproteobacteria</taxon>
        <taxon>Lysobacterales</taxon>
        <taxon>Lysobacteraceae</taxon>
        <taxon>Xanthomonas</taxon>
    </lineage>
</organism>
<feature type="region of interest" description="Disordered" evidence="4">
    <location>
        <begin position="1"/>
        <end position="28"/>
    </location>
</feature>
<sequence length="143" mass="16175">MNVASRQRAGRRASRSRAHDAPSHVEQTRVPDALDRIADRLVEDDFYRRDHRLIYRAIREMAENSILSRVGASENPGAVQPRSFVNHLAEANKRQVQMPLIHRINAKEGRINAKSLSANKHQVPAFNAGCKSMAIGRQVELFK</sequence>
<dbReference type="Pfam" id="PF00772">
    <property type="entry name" value="DnaB"/>
    <property type="match status" value="1"/>
</dbReference>
<feature type="domain" description="DNA helicase DnaB-like N-terminal" evidence="5">
    <location>
        <begin position="31"/>
        <end position="65"/>
    </location>
</feature>
<dbReference type="AlphaFoldDB" id="A0A7Z7NGE2"/>
<dbReference type="GO" id="GO:1990077">
    <property type="term" value="C:primosome complex"/>
    <property type="evidence" value="ECO:0007669"/>
    <property type="project" value="UniProtKB-KW"/>
</dbReference>
<gene>
    <name evidence="6" type="ORF">XFF6991_30137</name>
</gene>
<accession>A0A7Z7NGE2</accession>
<evidence type="ECO:0000313" key="6">
    <source>
        <dbReference type="EMBL" id="SOO23817.1"/>
    </source>
</evidence>
<protein>
    <recommendedName>
        <fullName evidence="5">DNA helicase DnaB-like N-terminal domain-containing protein</fullName>
    </recommendedName>
</protein>
<evidence type="ECO:0000256" key="1">
    <source>
        <dbReference type="ARBA" id="ARBA00022515"/>
    </source>
</evidence>
<name>A0A7Z7NGE2_XANCH</name>
<evidence type="ECO:0000313" key="7">
    <source>
        <dbReference type="Proteomes" id="UP000234345"/>
    </source>
</evidence>
<dbReference type="Proteomes" id="UP000234345">
    <property type="component" value="Unassembled WGS sequence"/>
</dbReference>
<evidence type="ECO:0000256" key="4">
    <source>
        <dbReference type="SAM" id="MobiDB-lite"/>
    </source>
</evidence>
<evidence type="ECO:0000256" key="2">
    <source>
        <dbReference type="ARBA" id="ARBA00022705"/>
    </source>
</evidence>
<comment type="caution">
    <text evidence="6">The sequence shown here is derived from an EMBL/GenBank/DDBJ whole genome shotgun (WGS) entry which is preliminary data.</text>
</comment>
<keyword evidence="1" id="KW-0639">Primosome</keyword>
<reference evidence="6 7" key="1">
    <citation type="submission" date="2017-10" db="EMBL/GenBank/DDBJ databases">
        <authorList>
            <person name="Regsiter A."/>
            <person name="William W."/>
        </authorList>
    </citation>
    <scope>NUCLEOTIDE SEQUENCE [LARGE SCALE GENOMIC DNA]</scope>
    <source>
        <strain evidence="6 7">CFBP6991</strain>
    </source>
</reference>
<proteinExistence type="predicted"/>
<dbReference type="InterPro" id="IPR036185">
    <property type="entry name" value="DNA_heli_DnaB-like_N_sf"/>
</dbReference>
<evidence type="ECO:0000256" key="3">
    <source>
        <dbReference type="ARBA" id="ARBA00023125"/>
    </source>
</evidence>
<dbReference type="SUPFAM" id="SSF48024">
    <property type="entry name" value="N-terminal domain of DnaB helicase"/>
    <property type="match status" value="1"/>
</dbReference>
<keyword evidence="2" id="KW-0235">DNA replication</keyword>